<keyword evidence="1" id="KW-1185">Reference proteome</keyword>
<evidence type="ECO:0000313" key="1">
    <source>
        <dbReference type="Proteomes" id="UP000046393"/>
    </source>
</evidence>
<sequence length="74" mass="8406">MKTRNVCYSSVFYGSSFVGKFADDCKVVLHGRQEKRSYPLFAVTNLRKPFEAKGHPTTMTVLDYSVAVLPNHYT</sequence>
<accession>A0A0N5APE2</accession>
<dbReference type="AlphaFoldDB" id="A0A0N5APE2"/>
<dbReference type="Proteomes" id="UP000046393">
    <property type="component" value="Unplaced"/>
</dbReference>
<name>A0A0N5APE2_9BILA</name>
<dbReference type="WBParaSite" id="SMUV_0000651601-mRNA-1">
    <property type="protein sequence ID" value="SMUV_0000651601-mRNA-1"/>
    <property type="gene ID" value="SMUV_0000651601"/>
</dbReference>
<evidence type="ECO:0000313" key="2">
    <source>
        <dbReference type="WBParaSite" id="SMUV_0000651601-mRNA-1"/>
    </source>
</evidence>
<protein>
    <submittedName>
        <fullName evidence="2">Sema domain-containing protein</fullName>
    </submittedName>
</protein>
<reference evidence="2" key="1">
    <citation type="submission" date="2017-02" db="UniProtKB">
        <authorList>
            <consortium name="WormBaseParasite"/>
        </authorList>
    </citation>
    <scope>IDENTIFICATION</scope>
</reference>
<proteinExistence type="predicted"/>
<organism evidence="1 2">
    <name type="scientific">Syphacia muris</name>
    <dbReference type="NCBI Taxonomy" id="451379"/>
    <lineage>
        <taxon>Eukaryota</taxon>
        <taxon>Metazoa</taxon>
        <taxon>Ecdysozoa</taxon>
        <taxon>Nematoda</taxon>
        <taxon>Chromadorea</taxon>
        <taxon>Rhabditida</taxon>
        <taxon>Spirurina</taxon>
        <taxon>Oxyuridomorpha</taxon>
        <taxon>Oxyuroidea</taxon>
        <taxon>Oxyuridae</taxon>
        <taxon>Syphacia</taxon>
    </lineage>
</organism>